<name>A0ABD4Z9I7_9CREN</name>
<dbReference type="Pfam" id="PF13230">
    <property type="entry name" value="GATase_4"/>
    <property type="match status" value="1"/>
</dbReference>
<dbReference type="PANTHER" id="PTHR42824">
    <property type="entry name" value="GLUTAMINE AMIDOTRANSFERASE"/>
    <property type="match status" value="1"/>
</dbReference>
<protein>
    <submittedName>
        <fullName evidence="2">Class II glutamine amidotransferase</fullName>
    </submittedName>
</protein>
<dbReference type="InterPro" id="IPR029055">
    <property type="entry name" value="Ntn_hydrolases_N"/>
</dbReference>
<evidence type="ECO:0000313" key="3">
    <source>
        <dbReference type="Proteomes" id="UP001529235"/>
    </source>
</evidence>
<evidence type="ECO:0000256" key="1">
    <source>
        <dbReference type="ARBA" id="ARBA00022962"/>
    </source>
</evidence>
<dbReference type="Proteomes" id="UP001529235">
    <property type="component" value="Unassembled WGS sequence"/>
</dbReference>
<dbReference type="InterPro" id="IPR026869">
    <property type="entry name" value="EgtC-like"/>
</dbReference>
<dbReference type="RefSeq" id="WP_285274207.1">
    <property type="nucleotide sequence ID" value="NZ_JASNVW010000005.1"/>
</dbReference>
<dbReference type="Gene3D" id="3.60.20.10">
    <property type="entry name" value="Glutamine Phosphoribosylpyrophosphate, subunit 1, domain 1"/>
    <property type="match status" value="1"/>
</dbReference>
<keyword evidence="1 2" id="KW-0315">Glutamine amidotransferase</keyword>
<gene>
    <name evidence="2" type="ORF">QPL79_07585</name>
</gene>
<dbReference type="SUPFAM" id="SSF56235">
    <property type="entry name" value="N-terminal nucleophile aminohydrolases (Ntn hydrolases)"/>
    <property type="match status" value="1"/>
</dbReference>
<dbReference type="AlphaFoldDB" id="A0ABD4Z9I7"/>
<comment type="caution">
    <text evidence="2">The sequence shown here is derived from an EMBL/GenBank/DDBJ whole genome shotgun (WGS) entry which is preliminary data.</text>
</comment>
<accession>A0ABD4Z9I7</accession>
<dbReference type="PANTHER" id="PTHR42824:SF1">
    <property type="entry name" value="GLUTAMINE AMIDOTRANSFERASE YAFJ-RELATED"/>
    <property type="match status" value="1"/>
</dbReference>
<sequence length="275" mass="31001">MCRLLHFVSVGELNNLFVVAKAFRLSTLHDVFLDEVRRGRRSHNHGWGAAFVYMKFRELGFGYFKTSLPLLEEDFRGFVRGVPRGFHWIHMIMHSRLTVSEPINVFNSHPFHISIPGNINLWFVHNGSINKAVVAKELGLENLLDRYADSFFVAYWIAKTIDSVDSSSITKSLKKLVDLGVVETALNCAGIVVDEPSGKVVSFSLNYIGEKGEKTKNYYQLYKVMPSRNTVVVVSSTVDYYLNSLAGLRGTPLENGEIVVVEVKDNALVVENQKI</sequence>
<proteinExistence type="predicted"/>
<reference evidence="2 3" key="1">
    <citation type="submission" date="2023-05" db="EMBL/GenBank/DDBJ databases">
        <title>A new hyperthermophilic archaea 'Ignisphaera cupida' sp. nov. and description of the family 'Ignisphaeraceae' fam. nov.</title>
        <authorList>
            <person name="Podosokorskaya O.A."/>
            <person name="Elcheninov A.G."/>
            <person name="Klukina A."/>
            <person name="Merkel A.Y."/>
        </authorList>
    </citation>
    <scope>NUCLEOTIDE SEQUENCE [LARGE SCALE GENOMIC DNA]</scope>
    <source>
        <strain evidence="2 3">4213-co</strain>
    </source>
</reference>
<organism evidence="2 3">
    <name type="scientific">Ignisphaera cupida</name>
    <dbReference type="NCBI Taxonomy" id="3050454"/>
    <lineage>
        <taxon>Archaea</taxon>
        <taxon>Thermoproteota</taxon>
        <taxon>Thermoprotei</taxon>
        <taxon>Desulfurococcales</taxon>
        <taxon>Desulfurococcaceae</taxon>
        <taxon>Ignisphaera</taxon>
    </lineage>
</organism>
<dbReference type="EMBL" id="JASNVW010000005">
    <property type="protein sequence ID" value="MDK6029223.1"/>
    <property type="molecule type" value="Genomic_DNA"/>
</dbReference>
<keyword evidence="3" id="KW-1185">Reference proteome</keyword>
<evidence type="ECO:0000313" key="2">
    <source>
        <dbReference type="EMBL" id="MDK6029223.1"/>
    </source>
</evidence>